<sequence length="371" mass="41852">MSAELHIRASRFTAFPADEYDRYVTAHSAAIPYHRSAWLQATEKAYGHTGWVITAHYNEILCGVLPLVEVKPPIGTRSLVTLPFCDLGGALADNADIRERLIAKARTLAKTNRIKILEIREGGSVLNADKDRPGKQNKQSADALPGSTKVRMLCDLPESSEALFKSYKPKLRSQIRKAEKNGLRAELRTETDAVDVFYEVFAQNMRRLGSPVHSLHWFRELKSAYGDHMLIGVVFQADKPVGAGIVLLGGKEACIPWASTLEEFNPLAPNMLLYWTLISHVCDLGYTRFDFGRSTLDEGTYRFKKQWGAQPYELIWKEYRSGKLDLPIKNSSSSGASVAFQLRPLIENIWRRLPLSFANWLGPKLRRYITL</sequence>
<gene>
    <name evidence="8" type="ORF">MSSD14B_38090</name>
</gene>
<dbReference type="EMBL" id="BGZI01000034">
    <property type="protein sequence ID" value="GBO90141.1"/>
    <property type="molecule type" value="Genomic_DNA"/>
</dbReference>
<dbReference type="Proteomes" id="UP000387223">
    <property type="component" value="Unassembled WGS sequence"/>
</dbReference>
<dbReference type="InterPro" id="IPR050644">
    <property type="entry name" value="PG_Glycine_Bridge_Synth"/>
</dbReference>
<keyword evidence="6" id="KW-0961">Cell wall biogenesis/degradation</keyword>
<dbReference type="GO" id="GO:0016755">
    <property type="term" value="F:aminoacyltransferase activity"/>
    <property type="evidence" value="ECO:0007669"/>
    <property type="project" value="InterPro"/>
</dbReference>
<dbReference type="GO" id="GO:0009252">
    <property type="term" value="P:peptidoglycan biosynthetic process"/>
    <property type="evidence" value="ECO:0007669"/>
    <property type="project" value="UniProtKB-KW"/>
</dbReference>
<evidence type="ECO:0000259" key="7">
    <source>
        <dbReference type="Pfam" id="PF13480"/>
    </source>
</evidence>
<dbReference type="PANTHER" id="PTHR36174:SF1">
    <property type="entry name" value="LIPID II:GLYCINE GLYCYLTRANSFERASE"/>
    <property type="match status" value="1"/>
</dbReference>
<evidence type="ECO:0000256" key="2">
    <source>
        <dbReference type="ARBA" id="ARBA00022679"/>
    </source>
</evidence>
<dbReference type="InterPro" id="IPR016181">
    <property type="entry name" value="Acyl_CoA_acyltransferase"/>
</dbReference>
<dbReference type="InterPro" id="IPR017469">
    <property type="entry name" value="PEP-CTERM_FemAB-rel"/>
</dbReference>
<dbReference type="RefSeq" id="WP_136632380.1">
    <property type="nucleotide sequence ID" value="NZ_BGZI01000034.1"/>
</dbReference>
<dbReference type="Gene3D" id="3.40.630.30">
    <property type="match status" value="1"/>
</dbReference>
<dbReference type="InterPro" id="IPR038740">
    <property type="entry name" value="BioF2-like_GNAT_dom"/>
</dbReference>
<dbReference type="PANTHER" id="PTHR36174">
    <property type="entry name" value="LIPID II:GLYCINE GLYCYLTRANSFERASE"/>
    <property type="match status" value="1"/>
</dbReference>
<proteinExistence type="inferred from homology"/>
<evidence type="ECO:0000256" key="6">
    <source>
        <dbReference type="ARBA" id="ARBA00023316"/>
    </source>
</evidence>
<dbReference type="PROSITE" id="PS51191">
    <property type="entry name" value="FEMABX"/>
    <property type="match status" value="1"/>
</dbReference>
<feature type="domain" description="BioF2-like acetyltransferase" evidence="7">
    <location>
        <begin position="168"/>
        <end position="305"/>
    </location>
</feature>
<dbReference type="GO" id="GO:0008360">
    <property type="term" value="P:regulation of cell shape"/>
    <property type="evidence" value="ECO:0007669"/>
    <property type="project" value="UniProtKB-KW"/>
</dbReference>
<comment type="caution">
    <text evidence="8">The sequence shown here is derived from an EMBL/GenBank/DDBJ whole genome shotgun (WGS) entry which is preliminary data.</text>
</comment>
<evidence type="ECO:0000256" key="5">
    <source>
        <dbReference type="ARBA" id="ARBA00023315"/>
    </source>
</evidence>
<evidence type="ECO:0000256" key="3">
    <source>
        <dbReference type="ARBA" id="ARBA00022960"/>
    </source>
</evidence>
<evidence type="ECO:0000256" key="1">
    <source>
        <dbReference type="ARBA" id="ARBA00009943"/>
    </source>
</evidence>
<evidence type="ECO:0000256" key="4">
    <source>
        <dbReference type="ARBA" id="ARBA00022984"/>
    </source>
</evidence>
<organism evidence="8 9">
    <name type="scientific">Marinobacter salsuginis</name>
    <dbReference type="NCBI Taxonomy" id="418719"/>
    <lineage>
        <taxon>Bacteria</taxon>
        <taxon>Pseudomonadati</taxon>
        <taxon>Pseudomonadota</taxon>
        <taxon>Gammaproteobacteria</taxon>
        <taxon>Pseudomonadales</taxon>
        <taxon>Marinobacteraceae</taxon>
        <taxon>Marinobacter</taxon>
    </lineage>
</organism>
<name>A0A5M3Q507_9GAMM</name>
<keyword evidence="5" id="KW-0012">Acyltransferase</keyword>
<keyword evidence="4" id="KW-0573">Peptidoglycan synthesis</keyword>
<dbReference type="InterPro" id="IPR003447">
    <property type="entry name" value="FEMABX"/>
</dbReference>
<dbReference type="GO" id="GO:0071555">
    <property type="term" value="P:cell wall organization"/>
    <property type="evidence" value="ECO:0007669"/>
    <property type="project" value="UniProtKB-KW"/>
</dbReference>
<reference evidence="8 9" key="1">
    <citation type="journal article" date="2019" name="J. Gen. Appl. Microbiol.">
        <title>Aerobic degradation of cis-dichloroethene by the marine bacterium Marinobacter salsuginis strain 5N-3.</title>
        <authorList>
            <person name="Inoue Y."/>
            <person name="Fukunaga Y."/>
            <person name="Katsumata H."/>
            <person name="Ohji S."/>
            <person name="Hosoyama A."/>
            <person name="Mori K."/>
            <person name="Ando K."/>
        </authorList>
    </citation>
    <scope>NUCLEOTIDE SEQUENCE [LARGE SCALE GENOMIC DNA]</scope>
    <source>
        <strain evidence="8 9">NBRC 109114</strain>
    </source>
</reference>
<dbReference type="Pfam" id="PF13480">
    <property type="entry name" value="Acetyltransf_6"/>
    <property type="match status" value="1"/>
</dbReference>
<keyword evidence="2" id="KW-0808">Transferase</keyword>
<dbReference type="AlphaFoldDB" id="A0A5M3Q507"/>
<keyword evidence="3" id="KW-0133">Cell shape</keyword>
<dbReference type="NCBIfam" id="TIGR03019">
    <property type="entry name" value="pepcterm_femAB"/>
    <property type="match status" value="1"/>
</dbReference>
<dbReference type="SUPFAM" id="SSF55729">
    <property type="entry name" value="Acyl-CoA N-acyltransferases (Nat)"/>
    <property type="match status" value="1"/>
</dbReference>
<comment type="similarity">
    <text evidence="1">Belongs to the FemABX family.</text>
</comment>
<accession>A0A5M3Q507</accession>
<evidence type="ECO:0000313" key="9">
    <source>
        <dbReference type="Proteomes" id="UP000387223"/>
    </source>
</evidence>
<protein>
    <recommendedName>
        <fullName evidence="7">BioF2-like acetyltransferase domain-containing protein</fullName>
    </recommendedName>
</protein>
<evidence type="ECO:0000313" key="8">
    <source>
        <dbReference type="EMBL" id="GBO90141.1"/>
    </source>
</evidence>